<dbReference type="PANTHER" id="PTHR42659:SF9">
    <property type="entry name" value="XANTHINE DEHYDROGENASE FAD-BINDING SUBUNIT XDHB-RELATED"/>
    <property type="match status" value="1"/>
</dbReference>
<keyword evidence="3" id="KW-1185">Reference proteome</keyword>
<organism evidence="2 3">
    <name type="scientific">Salinispira pacifica</name>
    <dbReference type="NCBI Taxonomy" id="1307761"/>
    <lineage>
        <taxon>Bacteria</taxon>
        <taxon>Pseudomonadati</taxon>
        <taxon>Spirochaetota</taxon>
        <taxon>Spirochaetia</taxon>
        <taxon>Spirochaetales</taxon>
        <taxon>Spirochaetaceae</taxon>
        <taxon>Salinispira</taxon>
    </lineage>
</organism>
<dbReference type="HOGENOM" id="CLU_058050_4_0_12"/>
<protein>
    <recommendedName>
        <fullName evidence="1">FAD-binding PCMH-type domain-containing protein</fullName>
    </recommendedName>
</protein>
<evidence type="ECO:0000259" key="1">
    <source>
        <dbReference type="PROSITE" id="PS51387"/>
    </source>
</evidence>
<dbReference type="GO" id="GO:0016491">
    <property type="term" value="F:oxidoreductase activity"/>
    <property type="evidence" value="ECO:0007669"/>
    <property type="project" value="InterPro"/>
</dbReference>
<dbReference type="AlphaFoldDB" id="V5WF88"/>
<dbReference type="OrthoDB" id="9774454at2"/>
<dbReference type="GO" id="GO:0071949">
    <property type="term" value="F:FAD binding"/>
    <property type="evidence" value="ECO:0007669"/>
    <property type="project" value="InterPro"/>
</dbReference>
<dbReference type="KEGG" id="slr:L21SP2_1047"/>
<dbReference type="InterPro" id="IPR002346">
    <property type="entry name" value="Mopterin_DH_FAD-bd"/>
</dbReference>
<proteinExistence type="predicted"/>
<dbReference type="InterPro" id="IPR051312">
    <property type="entry name" value="Diverse_Substr_Oxidored"/>
</dbReference>
<dbReference type="STRING" id="1307761.L21SP2_1047"/>
<dbReference type="PANTHER" id="PTHR42659">
    <property type="entry name" value="XANTHINE DEHYDROGENASE SUBUNIT C-RELATED"/>
    <property type="match status" value="1"/>
</dbReference>
<evidence type="ECO:0000313" key="2">
    <source>
        <dbReference type="EMBL" id="AHC14463.1"/>
    </source>
</evidence>
<dbReference type="EMBL" id="CP006939">
    <property type="protein sequence ID" value="AHC14463.1"/>
    <property type="molecule type" value="Genomic_DNA"/>
</dbReference>
<dbReference type="InterPro" id="IPR036318">
    <property type="entry name" value="FAD-bd_PCMH-like_sf"/>
</dbReference>
<dbReference type="Proteomes" id="UP000018680">
    <property type="component" value="Chromosome"/>
</dbReference>
<dbReference type="InterPro" id="IPR016169">
    <property type="entry name" value="FAD-bd_PCMH_sub2"/>
</dbReference>
<sequence>MRIAANQKVFSPRSLNDALSIIKRRPGCRIFAGGTHVQTAAAGKARIQQDILSLHNIEELRRIYRSDRLLELGSMVTLERLIRLDDAIVPKGLRDTILAIPQPGIRSLGTVGGNILVNPRYLSAFYYFSLSDGSAELRGPNGSRWVSIAKLRNSENQVNINSEILTRVRLPINVWSHQIFRKYDSRENGMEYGFCGLASVHRGMLEEIRVSYVFSELPQMRNRNADSLLTGKRLPLQDRDVRSYIKSFNNKWSDHVPEYLDDELMHTRLRNLSAWFIHSLNKS</sequence>
<reference evidence="2 3" key="1">
    <citation type="journal article" date="2015" name="Stand. Genomic Sci.">
        <title>Complete genome sequence and description of Salinispira pacifica gen. nov., sp. nov., a novel spirochaete isolated form a hypersaline microbial mat.</title>
        <authorList>
            <person name="Ben Hania W."/>
            <person name="Joseph M."/>
            <person name="Schumann P."/>
            <person name="Bunk B."/>
            <person name="Fiebig A."/>
            <person name="Sproer C."/>
            <person name="Klenk H.P."/>
            <person name="Fardeau M.L."/>
            <person name="Spring S."/>
        </authorList>
    </citation>
    <scope>NUCLEOTIDE SEQUENCE [LARGE SCALE GENOMIC DNA]</scope>
    <source>
        <strain evidence="2 3">L21-RPul-D2</strain>
    </source>
</reference>
<accession>V5WF88</accession>
<dbReference type="RefSeq" id="WP_024267393.1">
    <property type="nucleotide sequence ID" value="NC_023035.1"/>
</dbReference>
<dbReference type="InterPro" id="IPR016166">
    <property type="entry name" value="FAD-bd_PCMH"/>
</dbReference>
<dbReference type="Gene3D" id="3.30.465.10">
    <property type="match status" value="1"/>
</dbReference>
<feature type="domain" description="FAD-binding PCMH-type" evidence="1">
    <location>
        <begin position="2"/>
        <end position="175"/>
    </location>
</feature>
<dbReference type="eggNOG" id="COG1319">
    <property type="taxonomic scope" value="Bacteria"/>
</dbReference>
<dbReference type="SUPFAM" id="SSF56176">
    <property type="entry name" value="FAD-binding/transporter-associated domain-like"/>
    <property type="match status" value="1"/>
</dbReference>
<gene>
    <name evidence="2" type="ORF">L21SP2_1047</name>
</gene>
<evidence type="ECO:0000313" key="3">
    <source>
        <dbReference type="Proteomes" id="UP000018680"/>
    </source>
</evidence>
<dbReference type="PROSITE" id="PS51387">
    <property type="entry name" value="FAD_PCMH"/>
    <property type="match status" value="1"/>
</dbReference>
<name>V5WF88_9SPIO</name>
<dbReference type="Pfam" id="PF00941">
    <property type="entry name" value="FAD_binding_5"/>
    <property type="match status" value="1"/>
</dbReference>